<dbReference type="GO" id="GO:0071555">
    <property type="term" value="P:cell wall organization"/>
    <property type="evidence" value="ECO:0007669"/>
    <property type="project" value="UniProtKB-KW"/>
</dbReference>
<dbReference type="InParanoid" id="A0A409VP61"/>
<evidence type="ECO:0000259" key="18">
    <source>
        <dbReference type="PROSITE" id="PS50893"/>
    </source>
</evidence>
<dbReference type="GO" id="GO:0009986">
    <property type="term" value="C:cell surface"/>
    <property type="evidence" value="ECO:0007669"/>
    <property type="project" value="TreeGrafter"/>
</dbReference>
<keyword evidence="5" id="KW-0378">Hydrolase</keyword>
<evidence type="ECO:0000256" key="16">
    <source>
        <dbReference type="SAM" id="MobiDB-lite"/>
    </source>
</evidence>
<keyword evidence="20" id="KW-1185">Reference proteome</keyword>
<comment type="subcellular location">
    <subcellularLocation>
        <location evidence="1">Cell membrane</location>
        <topology evidence="1">Single-pass type II membrane protein</topology>
    </subcellularLocation>
</comment>
<evidence type="ECO:0000256" key="12">
    <source>
        <dbReference type="ARBA" id="ARBA00036824"/>
    </source>
</evidence>
<evidence type="ECO:0000256" key="14">
    <source>
        <dbReference type="ARBA" id="ARBA00038929"/>
    </source>
</evidence>
<evidence type="ECO:0000256" key="1">
    <source>
        <dbReference type="ARBA" id="ARBA00004401"/>
    </source>
</evidence>
<dbReference type="GO" id="GO:0009251">
    <property type="term" value="P:glucan catabolic process"/>
    <property type="evidence" value="ECO:0007669"/>
    <property type="project" value="TreeGrafter"/>
</dbReference>
<proteinExistence type="inferred from homology"/>
<feature type="domain" description="ABC transporter" evidence="18">
    <location>
        <begin position="412"/>
        <end position="713"/>
    </location>
</feature>
<dbReference type="STRING" id="181874.A0A409VP61"/>
<name>A0A409VP61_9AGAR</name>
<protein>
    <recommendedName>
        <fullName evidence="14">glucan 1,3-beta-glucosidase</fullName>
        <ecNumber evidence="14">3.2.1.58</ecNumber>
    </recommendedName>
    <alternativeName>
        <fullName evidence="15">Exo-1,3-beta-glucanase D</fullName>
    </alternativeName>
</protein>
<comment type="caution">
    <text evidence="19">The sequence shown here is derived from an EMBL/GenBank/DDBJ whole genome shotgun (WGS) entry which is preliminary data.</text>
</comment>
<evidence type="ECO:0000256" key="11">
    <source>
        <dbReference type="ARBA" id="ARBA00023316"/>
    </source>
</evidence>
<dbReference type="SUPFAM" id="SSF51445">
    <property type="entry name" value="(Trans)glycosidases"/>
    <property type="match status" value="2"/>
</dbReference>
<accession>A0A409VP61</accession>
<keyword evidence="10" id="KW-0326">Glycosidase</keyword>
<evidence type="ECO:0000313" key="20">
    <source>
        <dbReference type="Proteomes" id="UP000284842"/>
    </source>
</evidence>
<feature type="transmembrane region" description="Helical" evidence="17">
    <location>
        <begin position="121"/>
        <end position="142"/>
    </location>
</feature>
<evidence type="ECO:0000256" key="15">
    <source>
        <dbReference type="ARBA" id="ARBA00041260"/>
    </source>
</evidence>
<feature type="transmembrane region" description="Helical" evidence="17">
    <location>
        <begin position="1507"/>
        <end position="1527"/>
    </location>
</feature>
<feature type="transmembrane region" description="Helical" evidence="17">
    <location>
        <begin position="753"/>
        <end position="778"/>
    </location>
</feature>
<feature type="region of interest" description="Disordered" evidence="16">
    <location>
        <begin position="785"/>
        <end position="820"/>
    </location>
</feature>
<evidence type="ECO:0000313" key="19">
    <source>
        <dbReference type="EMBL" id="PPQ68075.1"/>
    </source>
</evidence>
<reference evidence="19 20" key="1">
    <citation type="journal article" date="2018" name="Evol. Lett.">
        <title>Horizontal gene cluster transfer increased hallucinogenic mushroom diversity.</title>
        <authorList>
            <person name="Reynolds H.T."/>
            <person name="Vijayakumar V."/>
            <person name="Gluck-Thaler E."/>
            <person name="Korotkin H.B."/>
            <person name="Matheny P.B."/>
            <person name="Slot J.C."/>
        </authorList>
    </citation>
    <scope>NUCLEOTIDE SEQUENCE [LARGE SCALE GENOMIC DNA]</scope>
    <source>
        <strain evidence="19 20">2629</strain>
    </source>
</reference>
<comment type="catalytic activity">
    <reaction evidence="12">
        <text>Successive hydrolysis of beta-D-glucose units from the non-reducing ends of (1-&gt;3)-beta-D-glucans, releasing alpha-glucose.</text>
        <dbReference type="EC" id="3.2.1.58"/>
    </reaction>
</comment>
<dbReference type="PANTHER" id="PTHR31297">
    <property type="entry name" value="GLUCAN ENDO-1,6-BETA-GLUCOSIDASE B"/>
    <property type="match status" value="1"/>
</dbReference>
<dbReference type="PRINTS" id="PR01217">
    <property type="entry name" value="PRICHEXTENSN"/>
</dbReference>
<dbReference type="GO" id="GO:0004338">
    <property type="term" value="F:glucan exo-1,3-beta-glucosidase activity"/>
    <property type="evidence" value="ECO:0007669"/>
    <property type="project" value="UniProtKB-EC"/>
</dbReference>
<dbReference type="GO" id="GO:0005886">
    <property type="term" value="C:plasma membrane"/>
    <property type="evidence" value="ECO:0007669"/>
    <property type="project" value="UniProtKB-SubCell"/>
</dbReference>
<dbReference type="PROSITE" id="PS50893">
    <property type="entry name" value="ABC_TRANSPORTER_2"/>
    <property type="match status" value="1"/>
</dbReference>
<evidence type="ECO:0000256" key="9">
    <source>
        <dbReference type="ARBA" id="ARBA00023180"/>
    </source>
</evidence>
<keyword evidence="8 17" id="KW-0472">Membrane</keyword>
<evidence type="ECO:0000256" key="7">
    <source>
        <dbReference type="ARBA" id="ARBA00022989"/>
    </source>
</evidence>
<evidence type="ECO:0000256" key="8">
    <source>
        <dbReference type="ARBA" id="ARBA00023136"/>
    </source>
</evidence>
<dbReference type="InterPro" id="IPR050386">
    <property type="entry name" value="Glycosyl_hydrolase_5"/>
</dbReference>
<keyword evidence="11" id="KW-0961">Cell wall biogenesis/degradation</keyword>
<evidence type="ECO:0000256" key="10">
    <source>
        <dbReference type="ARBA" id="ARBA00023295"/>
    </source>
</evidence>
<dbReference type="GO" id="GO:0016887">
    <property type="term" value="F:ATP hydrolysis activity"/>
    <property type="evidence" value="ECO:0007669"/>
    <property type="project" value="InterPro"/>
</dbReference>
<evidence type="ECO:0000256" key="5">
    <source>
        <dbReference type="ARBA" id="ARBA00022801"/>
    </source>
</evidence>
<dbReference type="InterPro" id="IPR001547">
    <property type="entry name" value="Glyco_hydro_5"/>
</dbReference>
<dbReference type="GO" id="GO:0005576">
    <property type="term" value="C:extracellular region"/>
    <property type="evidence" value="ECO:0007669"/>
    <property type="project" value="TreeGrafter"/>
</dbReference>
<evidence type="ECO:0000256" key="2">
    <source>
        <dbReference type="ARBA" id="ARBA00005641"/>
    </source>
</evidence>
<keyword evidence="3" id="KW-1003">Cell membrane</keyword>
<sequence>MSLDIFNVDPLLDSQQQSANVHRTSKLKIHEYGTFSVVFDPVSWMVPEGIFALRSFFGNLQSPMRFMTEVFWLSPPAFMWFILCQALHPLMSTVHILTLYRAFGIVEKIVHARFENVQSELRMLWLCAVLCVLCGLCCTIAFEQVLACRGYIGSVMRRKWTPMMVSACLRPESCGEAAQRVLPYESEYALFIPGWDQMYNYTTQVRNVVEVMLHTLALVCTLFDTNSWVLRVVVGATTIWLLHLQIYPSFWMRGYKFWSHDESYRRLGNLFRTVFSRNYYDYFKREGITDTVANEYERQSERLFKSRGDVDTWHLMALDPAGPILRHLPPFIQPMGFALLIAYPSLTPSAIALMGTFPFALSIVAGGVDRYTGHAMGSIRQAIKAIDTFLGFLDSQEHDGHFVSVQNEKPLPNSFDIVLGSSGKSEGIALSAPHLHIKQGDIVVVASDQESNKSSLLESIAGMAEADGGFEVSVGGNRLSNIDKDLYRKSIVYVNASDDTLLPGTLHDNLVWTVNLLRSETGLRPIELNASDYRFCNALLNGSCEGNPHTVLKREDCDICVDSGYCHTAGKEAMEARRQHERPFVREYDISKEDRKMIALTRAFLKAKFGPSTKLIILDNAASSFDAVTERRIFEAFSAVASSSGQTLMFSTHRFHDIVENGKQIFYAFPPFTVLFFIHPGHQLVMETGYSPAPSSHFQLPGPSKEGQQPYQYSLVDGTHSQAENLVPNDNSYQPLHQPIATKRTPWFKRKGLMAAIVLATIIVLFCAIFLPIFFLVIHKESTPKQRNTSGHPAGTTANGPAASGVPPTTMPGGALMGGDGSIVTMENGTQFTYHNPFGGFWVQDPNNPYSENAQPNSWTPPLNTSWRWGVDRVYGVNLGGLFVLEPFITPAFFQRYPPAADEFTLTQLMAADTANGGIGQLEDHYNTFITELDIAQIAGAGLNFIRIPLAFWAIETYDGEPFLERTSWKYFVRVLGWARKYGLRVFLDFHALPGSQNAFNHSGKLGVVNFLAGNMGIANAERSLYYLRILVEFVTQPEYQNLVVILGIVNEPLVSLIGMDAVTSFNLKAHDMIRSITGLGDGHGPYLAIGDGFRPLSDFAGYLAGSDRMILDQHTYFAFQGPFTNPIAVPGDNGMIGGDWPSMACNAWGSNTNASRQAYGVTIAGEMSASPNDCGLYMRGVNITSPNPVCPEYDNWETWNSTMKAGIQNYVSASFDALGDWFFWTWKIAPSLAGRVETPLWSYSLGLENGWIPKDPRTAVGMCDSLGLANNPFNGVYQPWQTGGTPSTIDSASSTQFPWPPPAITSADVPVDLLPTYTNTAPIITMPPPTFTSAPASVTQSVDGWFNNQDTEGGVTPIAGCPYPNQYDGVFDVIPTAPTSHRSRRQSGYSNNYSQHGYAVTGGYTPSSADSRSASQIRNQYYNAHGRPPTGYTRSHASTANPTANMYARSHYSNNYSTGPTGYASSNANYRYPAAAWRGQLASQNLPPLQPPPPSEEEPWYKRKSIMIMLGIVIALVIFLPIYFTVIGREQKKMSSQNTATLPGPFPTNSSPVSSTLVLGGDGSTVTMENGTQFTYQNSFGGYWAMDPQDPFTAFARANSWTPPLNTTWNWGVDRINGVNLGGWLVLEPFISPSIFQRYPGAVDEFTLSQMMAADTANGGLSQLETHYDTFITEMDIAQIAGAGLNWIRVPLAFWAIETWDGEPFLERTSWKYFLRVVEWARKYGLRVCLDLHAVPGSQNGESHSAFLSLHLNFLFADVIYPAALNHSGRCVTRLHFLVYSLSDNFACRVGTLQWLAGNMGIANAERTLYYLRIITEFITQPEYRDVIPIFGIVNEPVASYIGQDTLTTFYLRAHDVIRSITGTGAGRGPFIAIADGFIPLADWTNFLQGSDRIMIDFHAYHAFDIPPIIAPIATPGDQGIVGGPWPAIACNGWGMATNDSRRNFGFTMTGEFSAATNDCGLFLRGVNQTSTNPICAEFDPWEGWNSTMKEGIQNWIRASFDSLGDWFFWTWKIGPSLAGRVETPQWSYQLGLQNGWIPTDPRIANGFCAAIGVAGSPFTGPFQPWQVGSTASSISPSSSSQFAWPPTHITNAVVPISLLPTYTSTDSIITLPPPTFTSAPASLTRGFNGWYNSADTVGGVTAVSGCPYPFQYDGIFAVTPTAPCTGPSPAPPAPPPGDAPPPDQLPPPPAPAPTPTDAPAPPPPPPPPSPSPSPAPPPPPPDGDPTPAPPPPLSFNQSPPPPDPTQPPPPPPPDPTQPPPSPSPSPDPDPNQPPPPPPPS</sequence>
<evidence type="ECO:0000256" key="17">
    <source>
        <dbReference type="SAM" id="Phobius"/>
    </source>
</evidence>
<dbReference type="Gene3D" id="3.40.50.300">
    <property type="entry name" value="P-loop containing nucleotide triphosphate hydrolases"/>
    <property type="match status" value="1"/>
</dbReference>
<keyword evidence="9" id="KW-0325">Glycoprotein</keyword>
<feature type="transmembrane region" description="Helical" evidence="17">
    <location>
        <begin position="77"/>
        <end position="100"/>
    </location>
</feature>
<dbReference type="InterPro" id="IPR003439">
    <property type="entry name" value="ABC_transporter-like_ATP-bd"/>
</dbReference>
<dbReference type="InterPro" id="IPR027417">
    <property type="entry name" value="P-loop_NTPase"/>
</dbReference>
<evidence type="ECO:0000256" key="3">
    <source>
        <dbReference type="ARBA" id="ARBA00022475"/>
    </source>
</evidence>
<organism evidence="19 20">
    <name type="scientific">Panaeolus cyanescens</name>
    <dbReference type="NCBI Taxonomy" id="181874"/>
    <lineage>
        <taxon>Eukaryota</taxon>
        <taxon>Fungi</taxon>
        <taxon>Dikarya</taxon>
        <taxon>Basidiomycota</taxon>
        <taxon>Agaricomycotina</taxon>
        <taxon>Agaricomycetes</taxon>
        <taxon>Agaricomycetidae</taxon>
        <taxon>Agaricales</taxon>
        <taxon>Agaricineae</taxon>
        <taxon>Galeropsidaceae</taxon>
        <taxon>Panaeolus</taxon>
    </lineage>
</organism>
<gene>
    <name evidence="19" type="ORF">CVT24_002939</name>
</gene>
<dbReference type="InterPro" id="IPR017853">
    <property type="entry name" value="GH"/>
</dbReference>
<dbReference type="GO" id="GO:0005524">
    <property type="term" value="F:ATP binding"/>
    <property type="evidence" value="ECO:0007669"/>
    <property type="project" value="InterPro"/>
</dbReference>
<feature type="region of interest" description="Disordered" evidence="16">
    <location>
        <begin position="2168"/>
        <end position="2282"/>
    </location>
</feature>
<dbReference type="Gene3D" id="3.20.20.80">
    <property type="entry name" value="Glycosidases"/>
    <property type="match status" value="2"/>
</dbReference>
<feature type="compositionally biased region" description="Polar residues" evidence="16">
    <location>
        <begin position="785"/>
        <end position="799"/>
    </location>
</feature>
<comment type="similarity">
    <text evidence="2">Belongs to the glycosyl hydrolase 5 (cellulase A) family.</text>
</comment>
<keyword evidence="4 17" id="KW-0812">Transmembrane</keyword>
<evidence type="ECO:0000256" key="13">
    <source>
        <dbReference type="ARBA" id="ARBA00037126"/>
    </source>
</evidence>
<comment type="function">
    <text evidence="13">Glucosidase involved in the degradation of cellulosic biomass. Active on lichenan.</text>
</comment>
<dbReference type="OrthoDB" id="62120at2759"/>
<dbReference type="SUPFAM" id="SSF52540">
    <property type="entry name" value="P-loop containing nucleoside triphosphate hydrolases"/>
    <property type="match status" value="1"/>
</dbReference>
<keyword evidence="6" id="KW-0735">Signal-anchor</keyword>
<dbReference type="EC" id="3.2.1.58" evidence="14"/>
<evidence type="ECO:0000256" key="6">
    <source>
        <dbReference type="ARBA" id="ARBA00022968"/>
    </source>
</evidence>
<dbReference type="PANTHER" id="PTHR31297:SF34">
    <property type="entry name" value="GLUCAN 1,3-BETA-GLUCOSIDASE 2"/>
    <property type="match status" value="1"/>
</dbReference>
<dbReference type="Proteomes" id="UP000284842">
    <property type="component" value="Unassembled WGS sequence"/>
</dbReference>
<keyword evidence="7 17" id="KW-1133">Transmembrane helix</keyword>
<evidence type="ECO:0000256" key="4">
    <source>
        <dbReference type="ARBA" id="ARBA00022692"/>
    </source>
</evidence>
<dbReference type="Pfam" id="PF00150">
    <property type="entry name" value="Cellulase"/>
    <property type="match status" value="2"/>
</dbReference>
<dbReference type="EMBL" id="NHTK01006015">
    <property type="protein sequence ID" value="PPQ68075.1"/>
    <property type="molecule type" value="Genomic_DNA"/>
</dbReference>